<organism evidence="15 16">
    <name type="scientific">Thlaspi arvense</name>
    <name type="common">Field penny-cress</name>
    <dbReference type="NCBI Taxonomy" id="13288"/>
    <lineage>
        <taxon>Eukaryota</taxon>
        <taxon>Viridiplantae</taxon>
        <taxon>Streptophyta</taxon>
        <taxon>Embryophyta</taxon>
        <taxon>Tracheophyta</taxon>
        <taxon>Spermatophyta</taxon>
        <taxon>Magnoliopsida</taxon>
        <taxon>eudicotyledons</taxon>
        <taxon>Gunneridae</taxon>
        <taxon>Pentapetalae</taxon>
        <taxon>rosids</taxon>
        <taxon>malvids</taxon>
        <taxon>Brassicales</taxon>
        <taxon>Brassicaceae</taxon>
        <taxon>Thlaspideae</taxon>
        <taxon>Thlaspi</taxon>
    </lineage>
</organism>
<proteinExistence type="inferred from homology"/>
<evidence type="ECO:0000256" key="7">
    <source>
        <dbReference type="ARBA" id="ARBA00022741"/>
    </source>
</evidence>
<dbReference type="PANTHER" id="PTHR11817">
    <property type="entry name" value="PYRUVATE KINASE"/>
    <property type="match status" value="1"/>
</dbReference>
<dbReference type="AlphaFoldDB" id="A0AAU9S2N9"/>
<evidence type="ECO:0000256" key="11">
    <source>
        <dbReference type="ARBA" id="ARBA00023152"/>
    </source>
</evidence>
<reference evidence="15 16" key="1">
    <citation type="submission" date="2022-03" db="EMBL/GenBank/DDBJ databases">
        <authorList>
            <person name="Nunn A."/>
            <person name="Chopra R."/>
            <person name="Nunn A."/>
            <person name="Contreras Garrido A."/>
        </authorList>
    </citation>
    <scope>NUCLEOTIDE SEQUENCE [LARGE SCALE GENOMIC DNA]</scope>
</reference>
<dbReference type="Proteomes" id="UP000836841">
    <property type="component" value="Unassembled WGS sequence"/>
</dbReference>
<keyword evidence="11 13" id="KW-0324">Glycolysis</keyword>
<evidence type="ECO:0000256" key="13">
    <source>
        <dbReference type="RuleBase" id="RU000504"/>
    </source>
</evidence>
<dbReference type="Pfam" id="PF00224">
    <property type="entry name" value="PK"/>
    <property type="match status" value="1"/>
</dbReference>
<protein>
    <recommendedName>
        <fullName evidence="4 13">Pyruvate kinase</fullName>
        <ecNumber evidence="4 13">2.7.1.40</ecNumber>
    </recommendedName>
</protein>
<dbReference type="PRINTS" id="PR01050">
    <property type="entry name" value="PYRUVTKNASE"/>
</dbReference>
<evidence type="ECO:0000256" key="1">
    <source>
        <dbReference type="ARBA" id="ARBA00001958"/>
    </source>
</evidence>
<feature type="non-terminal residue" evidence="15">
    <location>
        <position position="1"/>
    </location>
</feature>
<evidence type="ECO:0000256" key="12">
    <source>
        <dbReference type="ARBA" id="ARBA00023317"/>
    </source>
</evidence>
<comment type="caution">
    <text evidence="15">The sequence shown here is derived from an EMBL/GenBank/DDBJ whole genome shotgun (WGS) entry which is preliminary data.</text>
</comment>
<dbReference type="GO" id="GO:0005524">
    <property type="term" value="F:ATP binding"/>
    <property type="evidence" value="ECO:0007669"/>
    <property type="project" value="UniProtKB-KW"/>
</dbReference>
<evidence type="ECO:0000313" key="15">
    <source>
        <dbReference type="EMBL" id="CAH2056828.1"/>
    </source>
</evidence>
<dbReference type="InterPro" id="IPR018209">
    <property type="entry name" value="Pyrv_Knase_AS"/>
</dbReference>
<dbReference type="InterPro" id="IPR015793">
    <property type="entry name" value="Pyrv_Knase_brl"/>
</dbReference>
<dbReference type="SUPFAM" id="SSF51621">
    <property type="entry name" value="Phosphoenolpyruvate/pyruvate domain"/>
    <property type="match status" value="1"/>
</dbReference>
<accession>A0AAU9S2N9</accession>
<dbReference type="InterPro" id="IPR015813">
    <property type="entry name" value="Pyrv/PenolPyrv_kinase-like_dom"/>
</dbReference>
<comment type="similarity">
    <text evidence="3 13">Belongs to the pyruvate kinase family.</text>
</comment>
<keyword evidence="12" id="KW-0670">Pyruvate</keyword>
<evidence type="ECO:0000313" key="16">
    <source>
        <dbReference type="Proteomes" id="UP000836841"/>
    </source>
</evidence>
<evidence type="ECO:0000259" key="14">
    <source>
        <dbReference type="Pfam" id="PF00224"/>
    </source>
</evidence>
<keyword evidence="10 13" id="KW-0460">Magnesium</keyword>
<dbReference type="PROSITE" id="PS00110">
    <property type="entry name" value="PYRUVATE_KINASE"/>
    <property type="match status" value="1"/>
</dbReference>
<gene>
    <name evidence="15" type="ORF">TAV2_LOCUS12021</name>
</gene>
<evidence type="ECO:0000256" key="3">
    <source>
        <dbReference type="ARBA" id="ARBA00008663"/>
    </source>
</evidence>
<dbReference type="EMBL" id="CAJVSB020000589">
    <property type="protein sequence ID" value="CAH2056828.1"/>
    <property type="molecule type" value="Genomic_DNA"/>
</dbReference>
<evidence type="ECO:0000256" key="6">
    <source>
        <dbReference type="ARBA" id="ARBA00022723"/>
    </source>
</evidence>
<dbReference type="InterPro" id="IPR001697">
    <property type="entry name" value="Pyr_Knase"/>
</dbReference>
<dbReference type="InterPro" id="IPR040442">
    <property type="entry name" value="Pyrv_kinase-like_dom_sf"/>
</dbReference>
<feature type="domain" description="Pyruvate kinase barrel" evidence="14">
    <location>
        <begin position="28"/>
        <end position="97"/>
    </location>
</feature>
<dbReference type="Gene3D" id="3.20.20.60">
    <property type="entry name" value="Phosphoenolpyruvate-binding domains"/>
    <property type="match status" value="1"/>
</dbReference>
<keyword evidence="9" id="KW-0067">ATP-binding</keyword>
<evidence type="ECO:0000256" key="5">
    <source>
        <dbReference type="ARBA" id="ARBA00022679"/>
    </source>
</evidence>
<evidence type="ECO:0000256" key="2">
    <source>
        <dbReference type="ARBA" id="ARBA00004997"/>
    </source>
</evidence>
<dbReference type="EC" id="2.7.1.40" evidence="4 13"/>
<evidence type="ECO:0000256" key="10">
    <source>
        <dbReference type="ARBA" id="ARBA00022842"/>
    </source>
</evidence>
<dbReference type="GO" id="GO:0000287">
    <property type="term" value="F:magnesium ion binding"/>
    <property type="evidence" value="ECO:0007669"/>
    <property type="project" value="InterPro"/>
</dbReference>
<keyword evidence="5 13" id="KW-0808">Transferase</keyword>
<keyword evidence="6" id="KW-0479">Metal-binding</keyword>
<keyword evidence="16" id="KW-1185">Reference proteome</keyword>
<keyword evidence="8 13" id="KW-0418">Kinase</keyword>
<evidence type="ECO:0000256" key="4">
    <source>
        <dbReference type="ARBA" id="ARBA00012142"/>
    </source>
</evidence>
<evidence type="ECO:0000256" key="9">
    <source>
        <dbReference type="ARBA" id="ARBA00022840"/>
    </source>
</evidence>
<comment type="catalytic activity">
    <reaction evidence="13">
        <text>pyruvate + ATP = phosphoenolpyruvate + ADP + H(+)</text>
        <dbReference type="Rhea" id="RHEA:18157"/>
        <dbReference type="ChEBI" id="CHEBI:15361"/>
        <dbReference type="ChEBI" id="CHEBI:15378"/>
        <dbReference type="ChEBI" id="CHEBI:30616"/>
        <dbReference type="ChEBI" id="CHEBI:58702"/>
        <dbReference type="ChEBI" id="CHEBI:456216"/>
        <dbReference type="EC" id="2.7.1.40"/>
    </reaction>
</comment>
<dbReference type="GO" id="GO:0004743">
    <property type="term" value="F:pyruvate kinase activity"/>
    <property type="evidence" value="ECO:0007669"/>
    <property type="project" value="UniProtKB-EC"/>
</dbReference>
<sequence>FEVIEKIGPDVKCLCTDPGLLLPRANLTFYRDGSLVRDVMLCFQQFHRSDVSVIAKIESIDSLKNLEEIIQASDGVMVARGDLGAQILWNSPFAQQKIDKAMQGTKQTCHCGLSAA</sequence>
<comment type="pathway">
    <text evidence="2 13">Carbohydrate degradation; glycolysis; pyruvate from D-glyceraldehyde 3-phosphate: step 5/5.</text>
</comment>
<evidence type="ECO:0000256" key="8">
    <source>
        <dbReference type="ARBA" id="ARBA00022777"/>
    </source>
</evidence>
<name>A0AAU9S2N9_THLAR</name>
<comment type="cofactor">
    <cofactor evidence="1">
        <name>K(+)</name>
        <dbReference type="ChEBI" id="CHEBI:29103"/>
    </cofactor>
</comment>
<keyword evidence="7" id="KW-0547">Nucleotide-binding</keyword>
<dbReference type="GO" id="GO:0016301">
    <property type="term" value="F:kinase activity"/>
    <property type="evidence" value="ECO:0007669"/>
    <property type="project" value="UniProtKB-KW"/>
</dbReference>
<dbReference type="GO" id="GO:0030955">
    <property type="term" value="F:potassium ion binding"/>
    <property type="evidence" value="ECO:0007669"/>
    <property type="project" value="InterPro"/>
</dbReference>